<dbReference type="InterPro" id="IPR036291">
    <property type="entry name" value="NAD(P)-bd_dom_sf"/>
</dbReference>
<reference evidence="3" key="1">
    <citation type="journal article" date="2019" name="Int. J. Syst. Evol. Microbiol.">
        <title>The Global Catalogue of Microorganisms (GCM) 10K type strain sequencing project: providing services to taxonomists for standard genome sequencing and annotation.</title>
        <authorList>
            <consortium name="The Broad Institute Genomics Platform"/>
            <consortium name="The Broad Institute Genome Sequencing Center for Infectious Disease"/>
            <person name="Wu L."/>
            <person name="Ma J."/>
        </authorList>
    </citation>
    <scope>NUCLEOTIDE SEQUENCE [LARGE SCALE GENOMIC DNA]</scope>
    <source>
        <strain evidence="3">CCM 8927</strain>
    </source>
</reference>
<dbReference type="Proteomes" id="UP001596288">
    <property type="component" value="Unassembled WGS sequence"/>
</dbReference>
<dbReference type="PANTHER" id="PTHR43355">
    <property type="entry name" value="FLAVIN REDUCTASE (NADPH)"/>
    <property type="match status" value="1"/>
</dbReference>
<dbReference type="InterPro" id="IPR051606">
    <property type="entry name" value="Polyketide_Oxido-like"/>
</dbReference>
<protein>
    <submittedName>
        <fullName evidence="2">NAD(P)H-binding protein</fullName>
    </submittedName>
</protein>
<name>A0ABW1RPZ4_9LACO</name>
<dbReference type="Pfam" id="PF13460">
    <property type="entry name" value="NAD_binding_10"/>
    <property type="match status" value="1"/>
</dbReference>
<sequence length="218" mass="24729">MKNILILGANGRIAKIVERRLLAETDVYLTLVLRNANRLSVIEPERERIIEGDISDYKILNSVMPHQDIVYANLAGNMELLAKNIIQSMELNNIKKLIWITGSGLYHETPDPFGSWVEKVVGHASKEDSRRAAKIIEDSDIKYTILRAAYMTNDDKIDYELTEKGEIFKGTMISRTSIADFILKIIADPDNYACRSLGISQPGTDDMLFKIKNIEKRL</sequence>
<evidence type="ECO:0000313" key="2">
    <source>
        <dbReference type="EMBL" id="MFC6177491.1"/>
    </source>
</evidence>
<evidence type="ECO:0000259" key="1">
    <source>
        <dbReference type="Pfam" id="PF13460"/>
    </source>
</evidence>
<keyword evidence="3" id="KW-1185">Reference proteome</keyword>
<dbReference type="EMBL" id="JBHSSF010000034">
    <property type="protein sequence ID" value="MFC6177491.1"/>
    <property type="molecule type" value="Genomic_DNA"/>
</dbReference>
<gene>
    <name evidence="2" type="ORF">ACFQAV_11625</name>
</gene>
<dbReference type="Gene3D" id="3.40.50.720">
    <property type="entry name" value="NAD(P)-binding Rossmann-like Domain"/>
    <property type="match status" value="1"/>
</dbReference>
<evidence type="ECO:0000313" key="3">
    <source>
        <dbReference type="Proteomes" id="UP001596288"/>
    </source>
</evidence>
<comment type="caution">
    <text evidence="2">The sequence shown here is derived from an EMBL/GenBank/DDBJ whole genome shotgun (WGS) entry which is preliminary data.</text>
</comment>
<feature type="domain" description="NAD(P)-binding" evidence="1">
    <location>
        <begin position="8"/>
        <end position="189"/>
    </location>
</feature>
<organism evidence="2 3">
    <name type="scientific">Companilactobacillus huachuanensis</name>
    <dbReference type="NCBI Taxonomy" id="2559914"/>
    <lineage>
        <taxon>Bacteria</taxon>
        <taxon>Bacillati</taxon>
        <taxon>Bacillota</taxon>
        <taxon>Bacilli</taxon>
        <taxon>Lactobacillales</taxon>
        <taxon>Lactobacillaceae</taxon>
        <taxon>Companilactobacillus</taxon>
    </lineage>
</organism>
<dbReference type="RefSeq" id="WP_137612536.1">
    <property type="nucleotide sequence ID" value="NZ_BJDF01000035.1"/>
</dbReference>
<dbReference type="SUPFAM" id="SSF51735">
    <property type="entry name" value="NAD(P)-binding Rossmann-fold domains"/>
    <property type="match status" value="1"/>
</dbReference>
<dbReference type="PANTHER" id="PTHR43355:SF2">
    <property type="entry name" value="FLAVIN REDUCTASE (NADPH)"/>
    <property type="match status" value="1"/>
</dbReference>
<dbReference type="InterPro" id="IPR016040">
    <property type="entry name" value="NAD(P)-bd_dom"/>
</dbReference>
<accession>A0ABW1RPZ4</accession>
<proteinExistence type="predicted"/>